<dbReference type="PROSITE" id="PS51257">
    <property type="entry name" value="PROKAR_LIPOPROTEIN"/>
    <property type="match status" value="1"/>
</dbReference>
<dbReference type="Proteomes" id="UP001254608">
    <property type="component" value="Unassembled WGS sequence"/>
</dbReference>
<evidence type="ECO:0000313" key="3">
    <source>
        <dbReference type="Proteomes" id="UP001254608"/>
    </source>
</evidence>
<dbReference type="InterPro" id="IPR015943">
    <property type="entry name" value="WD40/YVTN_repeat-like_dom_sf"/>
</dbReference>
<evidence type="ECO:0000256" key="1">
    <source>
        <dbReference type="SAM" id="MobiDB-lite"/>
    </source>
</evidence>
<dbReference type="Gene3D" id="2.130.10.10">
    <property type="entry name" value="YVTN repeat-like/Quinoprotein amine dehydrogenase"/>
    <property type="match status" value="1"/>
</dbReference>
<name>A0ABU2WIP0_9GAMM</name>
<dbReference type="PANTHER" id="PTHR35399:SF2">
    <property type="entry name" value="DUF839 DOMAIN-CONTAINING PROTEIN"/>
    <property type="match status" value="1"/>
</dbReference>
<dbReference type="EMBL" id="JAVRIC010000013">
    <property type="protein sequence ID" value="MDT0497734.1"/>
    <property type="molecule type" value="Genomic_DNA"/>
</dbReference>
<dbReference type="PANTHER" id="PTHR35399">
    <property type="entry name" value="SLR8030 PROTEIN"/>
    <property type="match status" value="1"/>
</dbReference>
<dbReference type="InterPro" id="IPR008557">
    <property type="entry name" value="PhoX"/>
</dbReference>
<sequence>MAHYSRRRFLRSAAHTGVYLQSGWLLACSGGNSSSTGSEPETGVPPGPEPAVCTTGMRSNIARLGPLGEPDEFGVRVPPGFTVRRVAAEGVPPIAGQDFIWHEKPDGGACFAAPDGGWVYVSNSEKNDINNAAGVGALRFNADGELVDAYPILVGSTKNCAGGASPWGTWLSCEETDSGYVYECFPLGTADEAVKLPALGKFQHEACAVDTQSDPMHIYMTEDQRNDAFVNGGGFYRFIPDFNTRAGSRPDLSSGQLQIAVVESGDLFEPRAVSWQEVPNPEPIDLQPHESVLLATRFQVPRAEHFDGGEGIWFHPADRSIVFSTKGDNRLWRYDIEASTVQAIYDDDSSEDNILSALDNVIMTPQGDIICCEDGDDAQVVAITPDGRQVPLLQLIANGEPAGPSFSPDGQRLYISGYSGPSGPDDTRQLGATYEISGPWFVCDTD</sequence>
<keyword evidence="3" id="KW-1185">Reference proteome</keyword>
<proteinExistence type="predicted"/>
<reference evidence="2 3" key="1">
    <citation type="submission" date="2023-09" db="EMBL/GenBank/DDBJ databases">
        <authorList>
            <person name="Rey-Velasco X."/>
        </authorList>
    </citation>
    <scope>NUCLEOTIDE SEQUENCE [LARGE SCALE GENOMIC DNA]</scope>
    <source>
        <strain evidence="2 3">W345</strain>
    </source>
</reference>
<dbReference type="Pfam" id="PF05787">
    <property type="entry name" value="PhoX"/>
    <property type="match status" value="1"/>
</dbReference>
<gene>
    <name evidence="2" type="ORF">RM530_10210</name>
</gene>
<evidence type="ECO:0000313" key="2">
    <source>
        <dbReference type="EMBL" id="MDT0497734.1"/>
    </source>
</evidence>
<dbReference type="RefSeq" id="WP_311365126.1">
    <property type="nucleotide sequence ID" value="NZ_JAVRIC010000013.1"/>
</dbReference>
<feature type="region of interest" description="Disordered" evidence="1">
    <location>
        <begin position="30"/>
        <end position="50"/>
    </location>
</feature>
<dbReference type="SUPFAM" id="SSF63825">
    <property type="entry name" value="YWTD domain"/>
    <property type="match status" value="1"/>
</dbReference>
<protein>
    <submittedName>
        <fullName evidence="2">DUF839 domain-containing protein</fullName>
    </submittedName>
</protein>
<accession>A0ABU2WIP0</accession>
<organism evidence="2 3">
    <name type="scientific">Banduia mediterranea</name>
    <dbReference type="NCBI Taxonomy" id="3075609"/>
    <lineage>
        <taxon>Bacteria</taxon>
        <taxon>Pseudomonadati</taxon>
        <taxon>Pseudomonadota</taxon>
        <taxon>Gammaproteobacteria</taxon>
        <taxon>Nevskiales</taxon>
        <taxon>Algiphilaceae</taxon>
        <taxon>Banduia</taxon>
    </lineage>
</organism>
<comment type="caution">
    <text evidence="2">The sequence shown here is derived from an EMBL/GenBank/DDBJ whole genome shotgun (WGS) entry which is preliminary data.</text>
</comment>